<keyword evidence="1" id="KW-0732">Signal</keyword>
<name>A0A1G9VGU0_9BACI</name>
<dbReference type="OrthoDB" id="9844852at2"/>
<evidence type="ECO:0000313" key="3">
    <source>
        <dbReference type="Proteomes" id="UP000182347"/>
    </source>
</evidence>
<proteinExistence type="predicted"/>
<sequence>MKYKTVRFAVLLALMFLMAACGDSENQAVEKQEKQNSFTTGQEPMTLEKERDNFHLLAKIYSHSSDSLTVEGVLTYTGEKPVTLTQGMEIIQCEMVHPERDEAVDEMIYPDIAYTTTVKPNQSFPGKQTFTLQDGEQYELTIKSVLHTLSGEARGITLDTIEISW</sequence>
<dbReference type="RefSeq" id="WP_074600334.1">
    <property type="nucleotide sequence ID" value="NZ_FNHF01000004.1"/>
</dbReference>
<gene>
    <name evidence="2" type="ORF">SAMN05216244_3279</name>
</gene>
<evidence type="ECO:0000313" key="2">
    <source>
        <dbReference type="EMBL" id="SDM71369.1"/>
    </source>
</evidence>
<dbReference type="STRING" id="482461.SAMN05216244_3279"/>
<evidence type="ECO:0000256" key="1">
    <source>
        <dbReference type="SAM" id="SignalP"/>
    </source>
</evidence>
<organism evidence="2 3">
    <name type="scientific">Sediminibacillus halophilus</name>
    <dbReference type="NCBI Taxonomy" id="482461"/>
    <lineage>
        <taxon>Bacteria</taxon>
        <taxon>Bacillati</taxon>
        <taxon>Bacillota</taxon>
        <taxon>Bacilli</taxon>
        <taxon>Bacillales</taxon>
        <taxon>Bacillaceae</taxon>
        <taxon>Sediminibacillus</taxon>
    </lineage>
</organism>
<feature type="signal peptide" evidence="1">
    <location>
        <begin position="1"/>
        <end position="19"/>
    </location>
</feature>
<keyword evidence="3" id="KW-1185">Reference proteome</keyword>
<dbReference type="EMBL" id="FNHF01000004">
    <property type="protein sequence ID" value="SDM71369.1"/>
    <property type="molecule type" value="Genomic_DNA"/>
</dbReference>
<protein>
    <recommendedName>
        <fullName evidence="4">Lipoprotein</fullName>
    </recommendedName>
</protein>
<reference evidence="3" key="1">
    <citation type="submission" date="2016-10" db="EMBL/GenBank/DDBJ databases">
        <authorList>
            <person name="Varghese N."/>
            <person name="Submissions S."/>
        </authorList>
    </citation>
    <scope>NUCLEOTIDE SEQUENCE [LARGE SCALE GENOMIC DNA]</scope>
    <source>
        <strain evidence="3">CGMCC 1.6199</strain>
    </source>
</reference>
<dbReference type="PROSITE" id="PS51257">
    <property type="entry name" value="PROKAR_LIPOPROTEIN"/>
    <property type="match status" value="1"/>
</dbReference>
<accession>A0A1G9VGU0</accession>
<feature type="chain" id="PRO_5039653687" description="Lipoprotein" evidence="1">
    <location>
        <begin position="20"/>
        <end position="165"/>
    </location>
</feature>
<dbReference type="Proteomes" id="UP000182347">
    <property type="component" value="Unassembled WGS sequence"/>
</dbReference>
<evidence type="ECO:0008006" key="4">
    <source>
        <dbReference type="Google" id="ProtNLM"/>
    </source>
</evidence>
<dbReference type="AlphaFoldDB" id="A0A1G9VGU0"/>